<accession>A0ABP0HQ62</accession>
<dbReference type="InterPro" id="IPR019410">
    <property type="entry name" value="Methyltransf_16"/>
</dbReference>
<feature type="compositionally biased region" description="Basic and acidic residues" evidence="1">
    <location>
        <begin position="166"/>
        <end position="184"/>
    </location>
</feature>
<keyword evidence="3" id="KW-0489">Methyltransferase</keyword>
<dbReference type="InterPro" id="IPR029063">
    <property type="entry name" value="SAM-dependent_MTases_sf"/>
</dbReference>
<evidence type="ECO:0000259" key="2">
    <source>
        <dbReference type="Pfam" id="PF13847"/>
    </source>
</evidence>
<feature type="compositionally biased region" description="Basic and acidic residues" evidence="1">
    <location>
        <begin position="58"/>
        <end position="87"/>
    </location>
</feature>
<comment type="caution">
    <text evidence="3">The sequence shown here is derived from an EMBL/GenBank/DDBJ whole genome shotgun (WGS) entry which is preliminary data.</text>
</comment>
<evidence type="ECO:0000313" key="4">
    <source>
        <dbReference type="Proteomes" id="UP001642464"/>
    </source>
</evidence>
<organism evidence="3 4">
    <name type="scientific">Durusdinium trenchii</name>
    <dbReference type="NCBI Taxonomy" id="1381693"/>
    <lineage>
        <taxon>Eukaryota</taxon>
        <taxon>Sar</taxon>
        <taxon>Alveolata</taxon>
        <taxon>Dinophyceae</taxon>
        <taxon>Suessiales</taxon>
        <taxon>Symbiodiniaceae</taxon>
        <taxon>Durusdinium</taxon>
    </lineage>
</organism>
<gene>
    <name evidence="3" type="ORF">SCF082_LOCUS3070</name>
</gene>
<feature type="region of interest" description="Disordered" evidence="1">
    <location>
        <begin position="144"/>
        <end position="214"/>
    </location>
</feature>
<dbReference type="EMBL" id="CAXAMM010001552">
    <property type="protein sequence ID" value="CAK8992352.1"/>
    <property type="molecule type" value="Genomic_DNA"/>
</dbReference>
<proteinExistence type="predicted"/>
<feature type="region of interest" description="Disordered" evidence="1">
    <location>
        <begin position="55"/>
        <end position="101"/>
    </location>
</feature>
<evidence type="ECO:0000313" key="3">
    <source>
        <dbReference type="EMBL" id="CAK8992352.1"/>
    </source>
</evidence>
<dbReference type="Gene3D" id="3.40.50.150">
    <property type="entry name" value="Vaccinia Virus protein VP39"/>
    <property type="match status" value="1"/>
</dbReference>
<keyword evidence="4" id="KW-1185">Reference proteome</keyword>
<dbReference type="GO" id="GO:0008168">
    <property type="term" value="F:methyltransferase activity"/>
    <property type="evidence" value="ECO:0007669"/>
    <property type="project" value="UniProtKB-KW"/>
</dbReference>
<dbReference type="GO" id="GO:0032259">
    <property type="term" value="P:methylation"/>
    <property type="evidence" value="ECO:0007669"/>
    <property type="project" value="UniProtKB-KW"/>
</dbReference>
<feature type="region of interest" description="Disordered" evidence="1">
    <location>
        <begin position="1"/>
        <end position="24"/>
    </location>
</feature>
<name>A0ABP0HQ62_9DINO</name>
<evidence type="ECO:0000256" key="1">
    <source>
        <dbReference type="SAM" id="MobiDB-lite"/>
    </source>
</evidence>
<keyword evidence="3" id="KW-0808">Transferase</keyword>
<dbReference type="Proteomes" id="UP001642464">
    <property type="component" value="Unassembled WGS sequence"/>
</dbReference>
<sequence>MFTSSAGKAGPGDQQQHGQSDRDLRCDLEHSRPSCFADEVDRPCGGDLTTCRTRRFTKGADSRSEGRTAHRGDCGQQRPDERTKEAEQGSQDGTECGTGDCLSRDAILLPEIVSTSRGVDRQFCTAGQQKQDCDRSPAESESTRCVGEEVGTQGGLCGDDPVSGKTVEKSRPRSDVRRKEDESRTVVLDPQSQNGEPLFVDHSAKPERLPPVPGGWTNREIPLCRGSLTLTLPSDPDLFLDDPEVIAANERDDYMPYWAFLWPASIPFANLLLEHPPWSVGTRVLDLGAGLGLAGLAALRRGDEVVFSDYDATALLACRDNAVRNGFAEPETCILDWRTPPDETFDVMIGCEITYEARLHETLLQMLRVMLAPDGYCWIADSGRIQGAAFYERCRDAGFSIRVFDRDYCETTEVSTTNFQLFEIRQQA</sequence>
<dbReference type="InterPro" id="IPR025714">
    <property type="entry name" value="Methyltranfer_dom"/>
</dbReference>
<dbReference type="SUPFAM" id="SSF53335">
    <property type="entry name" value="S-adenosyl-L-methionine-dependent methyltransferases"/>
    <property type="match status" value="1"/>
</dbReference>
<protein>
    <submittedName>
        <fullName evidence="3">Electron transfer flavoprotein beta subunit lysine methyltransferase (ETFB lysine methyltransferase) (ETFB-KMT) (Protein N-lysine methyltransferase METTL20)</fullName>
    </submittedName>
</protein>
<dbReference type="Pfam" id="PF13847">
    <property type="entry name" value="Methyltransf_31"/>
    <property type="match status" value="1"/>
</dbReference>
<feature type="domain" description="Methyltransferase" evidence="2">
    <location>
        <begin position="281"/>
        <end position="383"/>
    </location>
</feature>
<reference evidence="3 4" key="1">
    <citation type="submission" date="2024-02" db="EMBL/GenBank/DDBJ databases">
        <authorList>
            <person name="Chen Y."/>
            <person name="Shah S."/>
            <person name="Dougan E. K."/>
            <person name="Thang M."/>
            <person name="Chan C."/>
        </authorList>
    </citation>
    <scope>NUCLEOTIDE SEQUENCE [LARGE SCALE GENOMIC DNA]</scope>
</reference>
<dbReference type="PANTHER" id="PTHR14614">
    <property type="entry name" value="HEPATOCELLULAR CARCINOMA-ASSOCIATED ANTIGEN"/>
    <property type="match status" value="1"/>
</dbReference>